<dbReference type="Proteomes" id="UP001223802">
    <property type="component" value="Chromosome"/>
</dbReference>
<protein>
    <submittedName>
        <fullName evidence="2">Uncharacterized protein</fullName>
    </submittedName>
</protein>
<proteinExistence type="predicted"/>
<name>A0AA50KPX5_9GAMM</name>
<evidence type="ECO:0000313" key="3">
    <source>
        <dbReference type="Proteomes" id="UP001223802"/>
    </source>
</evidence>
<organism evidence="2 3">
    <name type="scientific">Oceanimonas pelagia</name>
    <dbReference type="NCBI Taxonomy" id="3028314"/>
    <lineage>
        <taxon>Bacteria</taxon>
        <taxon>Pseudomonadati</taxon>
        <taxon>Pseudomonadota</taxon>
        <taxon>Gammaproteobacteria</taxon>
        <taxon>Aeromonadales</taxon>
        <taxon>Aeromonadaceae</taxon>
        <taxon>Oceanimonas</taxon>
    </lineage>
</organism>
<reference evidence="2 3" key="1">
    <citation type="submission" date="2023-02" db="EMBL/GenBank/DDBJ databases">
        <title>Complete genome sequence of a novel bacterium Oceanimonas sp. NTOU-MSR1 isolated from marine coast sediment.</title>
        <authorList>
            <person name="Yang H.-T."/>
            <person name="Chen Y.-L."/>
            <person name="Ho Y.-N."/>
        </authorList>
    </citation>
    <scope>NUCLEOTIDE SEQUENCE [LARGE SCALE GENOMIC DNA]</scope>
    <source>
        <strain evidence="2 3">NTOU-MSR1</strain>
    </source>
</reference>
<sequence>MKTYQGQERRCIQRRVIIDRRALVRWEPANPDRRQDHGRRRTDYHPQWL</sequence>
<feature type="region of interest" description="Disordered" evidence="1">
    <location>
        <begin position="28"/>
        <end position="49"/>
    </location>
</feature>
<dbReference type="RefSeq" id="WP_306762309.1">
    <property type="nucleotide sequence ID" value="NZ_CP118224.1"/>
</dbReference>
<dbReference type="AlphaFoldDB" id="A0AA50KPX5"/>
<evidence type="ECO:0000313" key="2">
    <source>
        <dbReference type="EMBL" id="WMC11058.1"/>
    </source>
</evidence>
<accession>A0AA50KPX5</accession>
<evidence type="ECO:0000256" key="1">
    <source>
        <dbReference type="SAM" id="MobiDB-lite"/>
    </source>
</evidence>
<keyword evidence="3" id="KW-1185">Reference proteome</keyword>
<gene>
    <name evidence="2" type="ORF">PU634_01445</name>
</gene>
<dbReference type="EMBL" id="CP118224">
    <property type="protein sequence ID" value="WMC11058.1"/>
    <property type="molecule type" value="Genomic_DNA"/>
</dbReference>
<dbReference type="KEGG" id="ope:PU634_01445"/>